<dbReference type="Proteomes" id="UP000270927">
    <property type="component" value="Unassembled WGS sequence"/>
</dbReference>
<protein>
    <submittedName>
        <fullName evidence="4">Uncharacterized protein</fullName>
    </submittedName>
</protein>
<keyword evidence="6" id="KW-1185">Reference proteome</keyword>
<name>A0A3N2QCR1_9BACT</name>
<organism evidence="4 6">
    <name type="scientific">Candidatus Cardinium hertigii</name>
    <dbReference type="NCBI Taxonomy" id="247481"/>
    <lineage>
        <taxon>Bacteria</taxon>
        <taxon>Pseudomonadati</taxon>
        <taxon>Bacteroidota</taxon>
        <taxon>Cytophagia</taxon>
        <taxon>Cytophagales</taxon>
        <taxon>Amoebophilaceae</taxon>
        <taxon>Candidatus Cardinium</taxon>
    </lineage>
</organism>
<dbReference type="PANTHER" id="PTHR24178">
    <property type="entry name" value="MOLTING PROTEIN MLT-4"/>
    <property type="match status" value="1"/>
</dbReference>
<dbReference type="AlphaFoldDB" id="A0A3N2QCR1"/>
<feature type="repeat" description="ANK" evidence="3">
    <location>
        <begin position="175"/>
        <end position="207"/>
    </location>
</feature>
<dbReference type="SMART" id="SM00248">
    <property type="entry name" value="ANK"/>
    <property type="match status" value="10"/>
</dbReference>
<dbReference type="SUPFAM" id="SSF48403">
    <property type="entry name" value="Ankyrin repeat"/>
    <property type="match status" value="1"/>
</dbReference>
<feature type="repeat" description="ANK" evidence="3">
    <location>
        <begin position="349"/>
        <end position="381"/>
    </location>
</feature>
<evidence type="ECO:0000313" key="5">
    <source>
        <dbReference type="EMBL" id="ROT47713.1"/>
    </source>
</evidence>
<dbReference type="Gene3D" id="1.25.40.20">
    <property type="entry name" value="Ankyrin repeat-containing domain"/>
    <property type="match status" value="5"/>
</dbReference>
<accession>A0A3N2QCR1</accession>
<evidence type="ECO:0000256" key="3">
    <source>
        <dbReference type="PROSITE-ProRule" id="PRU00023"/>
    </source>
</evidence>
<evidence type="ECO:0000313" key="6">
    <source>
        <dbReference type="Proteomes" id="UP000270927"/>
    </source>
</evidence>
<evidence type="ECO:0000313" key="4">
    <source>
        <dbReference type="EMBL" id="ROT47606.1"/>
    </source>
</evidence>
<sequence length="600" mass="68602">MFMHSIYKKDGRRSSTVRWYMHMAIWCGCFITFSCANLRNGMERANEQNISTQETIRKASQSGCICKNAPPLAMFNSYPLHMAAYTGCMDCIQKILKDSPEINSRDNVKNSTALHIAATYGQTNVAELLIDSGANIEAKDEDGYTALHLAAIYGQYDIAKLLLEKGANKNNQDKLWNTALHWAVKHGRYNIVKLLLNHNARVDIRNKAEGDSVLHWAAKYDKENYDKENITQLLLNKIIQIEQIDIQNKEGNTALHLATMRSMANLVKLLLDSGARIDMQNKKGNTALHLAAMHGIENLVELLLNSGAKIDMQNKERMMPLDCAVKYKYANVVKLLLDRGNKINKENKWGAAALHWASKQSDLDGIKLLLNAGVKVDAQNEDRNTALHTAYIEYCKSLHREPFENRRRQDNLQLDTVKLLEHYNARKDIKNKKGYSPEDYAYLVFIANCYETDLTRSACSHNPMYVEKRMLGYLLQNNKFKQRNIPTNQHFDGVPLKISRDEVWDIFKFLTTDLYLDTTGQVTQSGAQLPLVNSWTSNHGREDIIQRLRDYVENLGNIDQDQAREYEQVANRFLKVNFGLKPFSQGMYCEICYPGLPHSH</sequence>
<feature type="repeat" description="ANK" evidence="3">
    <location>
        <begin position="250"/>
        <end position="282"/>
    </location>
</feature>
<dbReference type="PROSITE" id="PS50088">
    <property type="entry name" value="ANK_REPEAT"/>
    <property type="match status" value="8"/>
</dbReference>
<feature type="repeat" description="ANK" evidence="3">
    <location>
        <begin position="283"/>
        <end position="315"/>
    </location>
</feature>
<feature type="repeat" description="ANK" evidence="3">
    <location>
        <begin position="109"/>
        <end position="141"/>
    </location>
</feature>
<dbReference type="EMBL" id="RARA01000016">
    <property type="protein sequence ID" value="ROT47713.1"/>
    <property type="molecule type" value="Genomic_DNA"/>
</dbReference>
<dbReference type="PROSITE" id="PS50297">
    <property type="entry name" value="ANK_REP_REGION"/>
    <property type="match status" value="6"/>
</dbReference>
<feature type="repeat" description="ANK" evidence="3">
    <location>
        <begin position="142"/>
        <end position="174"/>
    </location>
</feature>
<dbReference type="Pfam" id="PF00023">
    <property type="entry name" value="Ank"/>
    <property type="match status" value="1"/>
</dbReference>
<evidence type="ECO:0000256" key="1">
    <source>
        <dbReference type="ARBA" id="ARBA00022737"/>
    </source>
</evidence>
<dbReference type="PRINTS" id="PR01415">
    <property type="entry name" value="ANKYRIN"/>
</dbReference>
<dbReference type="EMBL" id="RARA01000019">
    <property type="protein sequence ID" value="ROT47606.1"/>
    <property type="molecule type" value="Genomic_DNA"/>
</dbReference>
<reference evidence="4 6" key="1">
    <citation type="submission" date="2018-09" db="EMBL/GenBank/DDBJ databases">
        <title>Comparative Genomics of Wolbachia-Cardinium Dual Endosymbiosis in a Plant-Parasitic Nematode.</title>
        <authorList>
            <person name="Brown A.M.V."/>
            <person name="Wasala S.K."/>
            <person name="Howe D.K."/>
            <person name="Peetz A.B."/>
            <person name="Zasada I.A."/>
            <person name="Denver D.R."/>
        </authorList>
    </citation>
    <scope>NUCLEOTIDE SEQUENCE [LARGE SCALE GENOMIC DNA]</scope>
    <source>
        <strain evidence="4 6">Pp_1</strain>
    </source>
</reference>
<keyword evidence="2 3" id="KW-0040">ANK repeat</keyword>
<dbReference type="InterPro" id="IPR036770">
    <property type="entry name" value="Ankyrin_rpt-contain_sf"/>
</dbReference>
<feature type="repeat" description="ANK" evidence="3">
    <location>
        <begin position="75"/>
        <end position="107"/>
    </location>
</feature>
<gene>
    <name evidence="5" type="ORF">EDM02_00880</name>
    <name evidence="4" type="ORF">EDM02_01380</name>
</gene>
<comment type="caution">
    <text evidence="4">The sequence shown here is derived from an EMBL/GenBank/DDBJ whole genome shotgun (WGS) entry which is preliminary data.</text>
</comment>
<keyword evidence="1" id="KW-0677">Repeat</keyword>
<proteinExistence type="predicted"/>
<dbReference type="Pfam" id="PF12796">
    <property type="entry name" value="Ank_2"/>
    <property type="match status" value="3"/>
</dbReference>
<evidence type="ECO:0000256" key="2">
    <source>
        <dbReference type="ARBA" id="ARBA00023043"/>
    </source>
</evidence>
<dbReference type="InterPro" id="IPR002110">
    <property type="entry name" value="Ankyrin_rpt"/>
</dbReference>
<feature type="repeat" description="ANK" evidence="3">
    <location>
        <begin position="316"/>
        <end position="348"/>
    </location>
</feature>
<dbReference type="OrthoDB" id="844699at2"/>